<dbReference type="GO" id="GO:0020037">
    <property type="term" value="F:heme binding"/>
    <property type="evidence" value="ECO:0007669"/>
    <property type="project" value="InterPro"/>
</dbReference>
<accession>A0A319EJA5</accession>
<dbReference type="STRING" id="1448318.A0A319EJA5"/>
<gene>
    <name evidence="6" type="ORF">BO78DRAFT_21972</name>
</gene>
<keyword evidence="5" id="KW-0472">Membrane</keyword>
<keyword evidence="4" id="KW-0479">Metal-binding</keyword>
<feature type="transmembrane region" description="Helical" evidence="5">
    <location>
        <begin position="65"/>
        <end position="86"/>
    </location>
</feature>
<keyword evidence="4" id="KW-0349">Heme</keyword>
<feature type="transmembrane region" description="Helical" evidence="5">
    <location>
        <begin position="33"/>
        <end position="53"/>
    </location>
</feature>
<dbReference type="GO" id="GO:0005506">
    <property type="term" value="F:iron ion binding"/>
    <property type="evidence" value="ECO:0007669"/>
    <property type="project" value="InterPro"/>
</dbReference>
<dbReference type="GO" id="GO:0016705">
    <property type="term" value="F:oxidoreductase activity, acting on paired donors, with incorporation or reduction of molecular oxygen"/>
    <property type="evidence" value="ECO:0007669"/>
    <property type="project" value="InterPro"/>
</dbReference>
<evidence type="ECO:0000256" key="4">
    <source>
        <dbReference type="PIRSR" id="PIRSR602401-1"/>
    </source>
</evidence>
<comment type="similarity">
    <text evidence="1">Belongs to the cytochrome P450 family.</text>
</comment>
<dbReference type="InterPro" id="IPR002401">
    <property type="entry name" value="Cyt_P450_E_grp-I"/>
</dbReference>
<keyword evidence="4" id="KW-0408">Iron</keyword>
<dbReference type="OrthoDB" id="6692864at2759"/>
<dbReference type="PANTHER" id="PTHR24305:SF78">
    <property type="entry name" value="P450, PUTATIVE (EUROFUNG)-RELATED"/>
    <property type="match status" value="1"/>
</dbReference>
<dbReference type="Gene3D" id="1.10.630.10">
    <property type="entry name" value="Cytochrome P450"/>
    <property type="match status" value="1"/>
</dbReference>
<evidence type="ECO:0000313" key="6">
    <source>
        <dbReference type="EMBL" id="PYI09740.1"/>
    </source>
</evidence>
<sequence length="544" mass="60975">MESTATQLLASGALGVFLSLAVRQGEIEKHLVTLLALFALANVFLVVWAPANLGTTTIPEALVRVLQLDGALMTGLFGNIVLYRLFFHRLRNVPGPVGARISRFYAGYETWKHAQMHRHVQSLHQQYGDVVRIGPREVSICRPSAIRAIYGPPTRCTKGPWYDQITHDNTKKAMLGLRDLKLHSQRRRVWDLGVKAIHQYQAPVLDKSKLLVAKIREQQAQPMDITNWMSCFAFDVMGKIVLGTELGMLQTGQKSAELQQMDASARSVAVTGTIPWLPSMLLQIPVLGEALNPFRVFCHNVLDEKRKTMTKGSEPKDVISWLIQAQEKGDPSAAYTDIALKDDAWVAIIAGSDTTATAMTNAVFYLAAHPAVQTKLQQKLDELFPHGLQDWSYDSVKDFKYLTYVINETLRLKPSVPGGLARVTPPQGLQVDDVHIPGDVVVSVPTFTIQRDERYFDQADQFIPERWESIGNSANVPFIPFSRGVYDCVGKGIAWMEMRMALSMIVLEYDIRLADEAQRGFDGKELDNFVQELPALWTTFRARR</sequence>
<dbReference type="PRINTS" id="PR00385">
    <property type="entry name" value="P450"/>
</dbReference>
<dbReference type="PRINTS" id="PR00463">
    <property type="entry name" value="EP450I"/>
</dbReference>
<organism evidence="6 7">
    <name type="scientific">Aspergillus sclerotiicarbonarius (strain CBS 121057 / IBT 28362)</name>
    <dbReference type="NCBI Taxonomy" id="1448318"/>
    <lineage>
        <taxon>Eukaryota</taxon>
        <taxon>Fungi</taxon>
        <taxon>Dikarya</taxon>
        <taxon>Ascomycota</taxon>
        <taxon>Pezizomycotina</taxon>
        <taxon>Eurotiomycetes</taxon>
        <taxon>Eurotiomycetidae</taxon>
        <taxon>Eurotiales</taxon>
        <taxon>Aspergillaceae</taxon>
        <taxon>Aspergillus</taxon>
        <taxon>Aspergillus subgen. Circumdati</taxon>
    </lineage>
</organism>
<dbReference type="InterPro" id="IPR036396">
    <property type="entry name" value="Cyt_P450_sf"/>
</dbReference>
<protein>
    <submittedName>
        <fullName evidence="6">Cytochrome P450</fullName>
    </submittedName>
</protein>
<keyword evidence="5" id="KW-1133">Transmembrane helix</keyword>
<evidence type="ECO:0000256" key="5">
    <source>
        <dbReference type="SAM" id="Phobius"/>
    </source>
</evidence>
<dbReference type="AlphaFoldDB" id="A0A319EJA5"/>
<evidence type="ECO:0000256" key="2">
    <source>
        <dbReference type="ARBA" id="ARBA00023002"/>
    </source>
</evidence>
<evidence type="ECO:0000256" key="1">
    <source>
        <dbReference type="ARBA" id="ARBA00010617"/>
    </source>
</evidence>
<name>A0A319EJA5_ASPSB</name>
<evidence type="ECO:0000313" key="7">
    <source>
        <dbReference type="Proteomes" id="UP000248423"/>
    </source>
</evidence>
<keyword evidence="2" id="KW-0560">Oxidoreductase</keyword>
<reference evidence="6 7" key="1">
    <citation type="submission" date="2018-02" db="EMBL/GenBank/DDBJ databases">
        <title>The genomes of Aspergillus section Nigri reveals drivers in fungal speciation.</title>
        <authorList>
            <consortium name="DOE Joint Genome Institute"/>
            <person name="Vesth T.C."/>
            <person name="Nybo J."/>
            <person name="Theobald S."/>
            <person name="Brandl J."/>
            <person name="Frisvad J.C."/>
            <person name="Nielsen K.F."/>
            <person name="Lyhne E.K."/>
            <person name="Kogle M.E."/>
            <person name="Kuo A."/>
            <person name="Riley R."/>
            <person name="Clum A."/>
            <person name="Nolan M."/>
            <person name="Lipzen A."/>
            <person name="Salamov A."/>
            <person name="Henrissat B."/>
            <person name="Wiebenga A."/>
            <person name="De vries R.P."/>
            <person name="Grigoriev I.V."/>
            <person name="Mortensen U.H."/>
            <person name="Andersen M.R."/>
            <person name="Baker S.E."/>
        </authorList>
    </citation>
    <scope>NUCLEOTIDE SEQUENCE [LARGE SCALE GENOMIC DNA]</scope>
    <source>
        <strain evidence="6 7">CBS 121057</strain>
    </source>
</reference>
<dbReference type="Pfam" id="PF00067">
    <property type="entry name" value="p450"/>
    <property type="match status" value="1"/>
</dbReference>
<proteinExistence type="inferred from homology"/>
<dbReference type="InterPro" id="IPR050121">
    <property type="entry name" value="Cytochrome_P450_monoxygenase"/>
</dbReference>
<dbReference type="SUPFAM" id="SSF48264">
    <property type="entry name" value="Cytochrome P450"/>
    <property type="match status" value="1"/>
</dbReference>
<dbReference type="GO" id="GO:0004497">
    <property type="term" value="F:monooxygenase activity"/>
    <property type="evidence" value="ECO:0007669"/>
    <property type="project" value="UniProtKB-KW"/>
</dbReference>
<keyword evidence="3" id="KW-0503">Monooxygenase</keyword>
<dbReference type="CDD" id="cd11061">
    <property type="entry name" value="CYP67-like"/>
    <property type="match status" value="1"/>
</dbReference>
<dbReference type="Proteomes" id="UP000248423">
    <property type="component" value="Unassembled WGS sequence"/>
</dbReference>
<dbReference type="InterPro" id="IPR001128">
    <property type="entry name" value="Cyt_P450"/>
</dbReference>
<dbReference type="PANTHER" id="PTHR24305">
    <property type="entry name" value="CYTOCHROME P450"/>
    <property type="match status" value="1"/>
</dbReference>
<evidence type="ECO:0000256" key="3">
    <source>
        <dbReference type="ARBA" id="ARBA00023033"/>
    </source>
</evidence>
<dbReference type="VEuPathDB" id="FungiDB:BO78DRAFT_21972"/>
<dbReference type="EMBL" id="KZ826325">
    <property type="protein sequence ID" value="PYI09740.1"/>
    <property type="molecule type" value="Genomic_DNA"/>
</dbReference>
<keyword evidence="5" id="KW-0812">Transmembrane</keyword>
<keyword evidence="7" id="KW-1185">Reference proteome</keyword>
<feature type="binding site" description="axial binding residue" evidence="4">
    <location>
        <position position="488"/>
    </location>
    <ligand>
        <name>heme</name>
        <dbReference type="ChEBI" id="CHEBI:30413"/>
    </ligand>
    <ligandPart>
        <name>Fe</name>
        <dbReference type="ChEBI" id="CHEBI:18248"/>
    </ligandPart>
</feature>
<comment type="cofactor">
    <cofactor evidence="4">
        <name>heme</name>
        <dbReference type="ChEBI" id="CHEBI:30413"/>
    </cofactor>
</comment>